<protein>
    <submittedName>
        <fullName evidence="2">(raccoon dog) hypothetical protein</fullName>
    </submittedName>
</protein>
<reference evidence="2" key="1">
    <citation type="submission" date="2020-12" db="EMBL/GenBank/DDBJ databases">
        <authorList>
            <consortium name="Molecular Ecology Group"/>
        </authorList>
    </citation>
    <scope>NUCLEOTIDE SEQUENCE</scope>
    <source>
        <strain evidence="2">TBG_1078</strain>
    </source>
</reference>
<feature type="compositionally biased region" description="Polar residues" evidence="1">
    <location>
        <begin position="32"/>
        <end position="43"/>
    </location>
</feature>
<dbReference type="Proteomes" id="UP000645828">
    <property type="component" value="Unassembled WGS sequence"/>
</dbReference>
<evidence type="ECO:0000313" key="3">
    <source>
        <dbReference type="Proteomes" id="UP000645828"/>
    </source>
</evidence>
<name>A0A811ZLB9_NYCPR</name>
<proteinExistence type="predicted"/>
<gene>
    <name evidence="2" type="ORF">NYPRO_LOCUS22571</name>
</gene>
<comment type="caution">
    <text evidence="2">The sequence shown here is derived from an EMBL/GenBank/DDBJ whole genome shotgun (WGS) entry which is preliminary data.</text>
</comment>
<feature type="region of interest" description="Disordered" evidence="1">
    <location>
        <begin position="16"/>
        <end position="43"/>
    </location>
</feature>
<dbReference type="EMBL" id="CAJHUB010000769">
    <property type="protein sequence ID" value="CAD7689777.1"/>
    <property type="molecule type" value="Genomic_DNA"/>
</dbReference>
<keyword evidence="3" id="KW-1185">Reference proteome</keyword>
<evidence type="ECO:0000313" key="2">
    <source>
        <dbReference type="EMBL" id="CAD7689777.1"/>
    </source>
</evidence>
<evidence type="ECO:0000256" key="1">
    <source>
        <dbReference type="SAM" id="MobiDB-lite"/>
    </source>
</evidence>
<organism evidence="2 3">
    <name type="scientific">Nyctereutes procyonoides</name>
    <name type="common">Raccoon dog</name>
    <name type="synonym">Canis procyonoides</name>
    <dbReference type="NCBI Taxonomy" id="34880"/>
    <lineage>
        <taxon>Eukaryota</taxon>
        <taxon>Metazoa</taxon>
        <taxon>Chordata</taxon>
        <taxon>Craniata</taxon>
        <taxon>Vertebrata</taxon>
        <taxon>Euteleostomi</taxon>
        <taxon>Mammalia</taxon>
        <taxon>Eutheria</taxon>
        <taxon>Laurasiatheria</taxon>
        <taxon>Carnivora</taxon>
        <taxon>Caniformia</taxon>
        <taxon>Canidae</taxon>
        <taxon>Nyctereutes</taxon>
    </lineage>
</organism>
<sequence length="43" mass="5027">MLPRTRPCVTRSWWVPNKSENGTSWHDPARNSPRTCFSPSARR</sequence>
<dbReference type="AlphaFoldDB" id="A0A811ZLB9"/>
<accession>A0A811ZLB9</accession>